<comment type="caution">
    <text evidence="5">The sequence shown here is derived from an EMBL/GenBank/DDBJ whole genome shotgun (WGS) entry which is preliminary data.</text>
</comment>
<evidence type="ECO:0000256" key="3">
    <source>
        <dbReference type="SAM" id="MobiDB-lite"/>
    </source>
</evidence>
<evidence type="ECO:0000313" key="6">
    <source>
        <dbReference type="Proteomes" id="UP000284403"/>
    </source>
</evidence>
<dbReference type="GeneID" id="40315158"/>
<dbReference type="InterPro" id="IPR030564">
    <property type="entry name" value="Myotubularin"/>
</dbReference>
<dbReference type="EC" id="3.1.3.41" evidence="5"/>
<feature type="region of interest" description="Disordered" evidence="3">
    <location>
        <begin position="1039"/>
        <end position="1059"/>
    </location>
</feature>
<organism evidence="5 6">
    <name type="scientific">Trypanosoma conorhini</name>
    <dbReference type="NCBI Taxonomy" id="83891"/>
    <lineage>
        <taxon>Eukaryota</taxon>
        <taxon>Discoba</taxon>
        <taxon>Euglenozoa</taxon>
        <taxon>Kinetoplastea</taxon>
        <taxon>Metakinetoplastina</taxon>
        <taxon>Trypanosomatida</taxon>
        <taxon>Trypanosomatidae</taxon>
        <taxon>Trypanosoma</taxon>
    </lineage>
</organism>
<dbReference type="SUPFAM" id="SSF52799">
    <property type="entry name" value="(Phosphotyrosine protein) phosphatases II"/>
    <property type="match status" value="2"/>
</dbReference>
<dbReference type="PANTHER" id="PTHR10807">
    <property type="entry name" value="MYOTUBULARIN-RELATED"/>
    <property type="match status" value="1"/>
</dbReference>
<dbReference type="RefSeq" id="XP_029231552.1">
    <property type="nucleotide sequence ID" value="XM_029368485.1"/>
</dbReference>
<dbReference type="PANTHER" id="PTHR10807:SF128">
    <property type="entry name" value="PHOSPHATIDYLINOSITOL-3,5-BISPHOSPHATE 3-PHOSPHATASE"/>
    <property type="match status" value="1"/>
</dbReference>
<feature type="region of interest" description="Disordered" evidence="3">
    <location>
        <begin position="1464"/>
        <end position="1519"/>
    </location>
</feature>
<name>A0A422Q8Q9_9TRYP</name>
<feature type="region of interest" description="Disordered" evidence="3">
    <location>
        <begin position="1579"/>
        <end position="1637"/>
    </location>
</feature>
<sequence>MRGGTPTPAGAREGSTGGDCDAGVGEGACTQLLLLLLGFEAPPAVEGAEADAASLRPWQQLREVGLGPFLFLCGRRTTRCGGGLHVVIQRPIDMTLPPLVERCLRHAGREKRGRPSPQLRCLQLMPLRDPLLGAVVEGPALCVAEEQLVTVSDATGEAVTDSTEDEHDATEAGKGAGELSVAEAVLLPSLLQQASAWSVALLSRCGAVPGGRAGVDMAVRALCYLQQATAARPPQAPPVDIVGIVVDWAAVLHDALAASPRPLAQVTHNAAAAKEATPAWLPLALAPAQAFPAGSEEAPPPPEETLGAAGRLTPPRPLGPDSLAKRRSGSRGSSTSVETAREAGALQTQGNLPMPGQMPRRAVASAATAPTLPFMSVCSEALEAAFQLQQSRTPFRPSHVKHSAGDAGVAAEAGDAAVACREASSCGGGVALFGAAPASATHSPEACDEPVAGAGGEEEEGFLPSLIHRLVAVCHAPVNRRLAGHLSRIAEGDFFPSRTMLEKADLLRQRLGKTLVVRFYDLDPQKPLQQHPRQPCLHESPTAQSGSSASWLAAEFLSSAEHPCYLFLTHTDIVLVSAFDANNPPSSDWAARDSKRAASNPVFIANSRSSSSSSSSSRRCCCSNSSSAAVGDDGGRSVDDALDDAPMYMKHTFVIPRVSLMDVRRSQNAADASMATVLRLQTRSCRRVWLGFQEISELQHVYLELNSGLQTSSGNRFLASAQRHWRMMALTLVAGNVLPTPHTAFYQQVLQNLLTAFADVESRREHRTTASAGGSADAAPLAKDVADCQGALTTLSYSWWLYSPVREYVRQGVPPRQWRLSSVNSRYEHFPSYPARFVVPGCLEDDVLIQSASLRARMRVEALSYYCSSTGAGIVRAAQPAAANICASASKVDAVKSYRRACGMQVCTFDLRSRINAYANTVVGGGFSMETGRYCCLSNIHVVREAYEALLAAVLDNNPSFIAVMRAAGKMATARNDATASATSCGPAATVEATAKAAAAWMEHIHGLLRTATDAARLITGVSEDEALAPAIGGTAAGAPRSVMRAPGAASPNGGGGAGKNFGGLNDRVLPRSSTVYVWTRAFSLIPFRGRSSWRCGACGGGAWRFWPQKQQNAQQPPPSPPSYTQPDSRKHAQLVVVNCSDGWDRTSQVCALTQLLIDPYFRTVEGFITLLEKEFVSFGHPCLLRSSTLQSHSDVSMGTTLTDGAHVGTHDSYKDPASENCQSSPILLQFLDAVQQLLRLYPHCFEFTEAFLLLILGLMHAGVLGTFAVNCEGDVLRWGVAQQTLSLGQFFAVLFATTIRTGDTPPGEATEDGESFSDAAEAPPGCGFPASPAVPLRCFYRSCGGGATLQGVGWDSTAAAGGGGGAPRRIPVSYDAMCHSGLFNPHFSLADNKLLFGPLVDVVRPLQLQLWERFFLRHSFWCERPARLREFSEQSASTVYARLVAPRPATTPATAGIMAASAFAPPPATEPLPQPAREARRPRTAPTEVGEAAPLRLHGAAAPQPSLTRKPSNPAVPVGRPDAARGGSQFFPGTPHRVASFGALQPLEQLQQLSASPPLCQRGATGLVRIVGHALSGHRNPLTDGSGVPRRHLSTAPSNGVEPLGSPSFGAPDGTRCTQQQSASTEPAGAQAHSYNALLDELDQAFD</sequence>
<evidence type="ECO:0000259" key="4">
    <source>
        <dbReference type="PROSITE" id="PS51339"/>
    </source>
</evidence>
<dbReference type="EC" id="3.1.3.48" evidence="5"/>
<feature type="compositionally biased region" description="Pro residues" evidence="3">
    <location>
        <begin position="1465"/>
        <end position="1475"/>
    </location>
</feature>
<feature type="region of interest" description="Disordered" evidence="3">
    <location>
        <begin position="291"/>
        <end position="355"/>
    </location>
</feature>
<gene>
    <name evidence="5" type="ORF">Tco025E_01547</name>
</gene>
<feature type="domain" description="Myotubularin phosphatase" evidence="4">
    <location>
        <begin position="798"/>
        <end position="1416"/>
    </location>
</feature>
<protein>
    <submittedName>
        <fullName evidence="5">4-nitrophenylphosphatase/protein-tyrosine phosphatase</fullName>
        <ecNumber evidence="5">3.1.3.41</ecNumber>
        <ecNumber evidence="5">3.1.3.48</ecNumber>
    </submittedName>
</protein>
<dbReference type="EMBL" id="MKKU01000046">
    <property type="protein sequence ID" value="RNF26346.1"/>
    <property type="molecule type" value="Genomic_DNA"/>
</dbReference>
<dbReference type="OrthoDB" id="271628at2759"/>
<feature type="compositionally biased region" description="Polar residues" evidence="3">
    <location>
        <begin position="1617"/>
        <end position="1626"/>
    </location>
</feature>
<dbReference type="Pfam" id="PF06602">
    <property type="entry name" value="Myotub-related"/>
    <property type="match status" value="2"/>
</dbReference>
<dbReference type="Proteomes" id="UP000284403">
    <property type="component" value="Unassembled WGS sequence"/>
</dbReference>
<dbReference type="PROSITE" id="PS51339">
    <property type="entry name" value="PPASE_MYOTUBULARIN"/>
    <property type="match status" value="1"/>
</dbReference>
<feature type="region of interest" description="Disordered" evidence="3">
    <location>
        <begin position="1110"/>
        <end position="1129"/>
    </location>
</feature>
<evidence type="ECO:0000256" key="2">
    <source>
        <dbReference type="PIRSR" id="PIRSR630564-2"/>
    </source>
</evidence>
<keyword evidence="6" id="KW-1185">Reference proteome</keyword>
<evidence type="ECO:0000256" key="1">
    <source>
        <dbReference type="PIRSR" id="PIRSR630564-1"/>
    </source>
</evidence>
<feature type="binding site" evidence="2">
    <location>
        <begin position="1140"/>
        <end position="1146"/>
    </location>
    <ligand>
        <name>substrate</name>
    </ligand>
</feature>
<dbReference type="GO" id="GO:0004725">
    <property type="term" value="F:protein tyrosine phosphatase activity"/>
    <property type="evidence" value="ECO:0007669"/>
    <property type="project" value="UniProtKB-EC"/>
</dbReference>
<dbReference type="InterPro" id="IPR029021">
    <property type="entry name" value="Prot-tyrosine_phosphatase-like"/>
</dbReference>
<feature type="active site" description="Phosphocysteine intermediate" evidence="1">
    <location>
        <position position="1140"/>
    </location>
</feature>
<accession>A0A422Q8Q9</accession>
<evidence type="ECO:0000313" key="5">
    <source>
        <dbReference type="EMBL" id="RNF26346.1"/>
    </source>
</evidence>
<dbReference type="GO" id="GO:0005737">
    <property type="term" value="C:cytoplasm"/>
    <property type="evidence" value="ECO:0007669"/>
    <property type="project" value="TreeGrafter"/>
</dbReference>
<dbReference type="InterPro" id="IPR010569">
    <property type="entry name" value="Myotubularin-like_Pase_dom"/>
</dbReference>
<reference evidence="5 6" key="1">
    <citation type="journal article" date="2018" name="BMC Genomics">
        <title>Genomic comparison of Trypanosoma conorhini and Trypanosoma rangeli to Trypanosoma cruzi strains of high and low virulence.</title>
        <authorList>
            <person name="Bradwell K.R."/>
            <person name="Koparde V.N."/>
            <person name="Matveyev A.V."/>
            <person name="Serrano M.G."/>
            <person name="Alves J.M."/>
            <person name="Parikh H."/>
            <person name="Huang B."/>
            <person name="Lee V."/>
            <person name="Espinosa-Alvarez O."/>
            <person name="Ortiz P.A."/>
            <person name="Costa-Martins A.G."/>
            <person name="Teixeira M.M."/>
            <person name="Buck G.A."/>
        </authorList>
    </citation>
    <scope>NUCLEOTIDE SEQUENCE [LARGE SCALE GENOMIC DNA]</scope>
    <source>
        <strain evidence="5 6">025E</strain>
    </source>
</reference>
<keyword evidence="5" id="KW-0378">Hydrolase</keyword>
<proteinExistence type="predicted"/>